<keyword evidence="2" id="KW-0521">NADP</keyword>
<dbReference type="Gene3D" id="3.90.25.10">
    <property type="entry name" value="UDP-galactose 4-epimerase, domain 1"/>
    <property type="match status" value="1"/>
</dbReference>
<dbReference type="InterPro" id="IPR008030">
    <property type="entry name" value="NmrA-like"/>
</dbReference>
<name>A0A8H6KPP1_9PEZI</name>
<comment type="caution">
    <text evidence="4">The sequence shown here is derived from an EMBL/GenBank/DDBJ whole genome shotgun (WGS) entry which is preliminary data.</text>
</comment>
<dbReference type="InterPro" id="IPR036291">
    <property type="entry name" value="NAD(P)-bd_dom_sf"/>
</dbReference>
<evidence type="ECO:0000259" key="3">
    <source>
        <dbReference type="Pfam" id="PF05368"/>
    </source>
</evidence>
<accession>A0A8H6KPP1</accession>
<dbReference type="EMBL" id="WIGM01000179">
    <property type="protein sequence ID" value="KAF6835362.1"/>
    <property type="molecule type" value="Genomic_DNA"/>
</dbReference>
<protein>
    <submittedName>
        <fullName evidence="4">NmrA-like family protein</fullName>
    </submittedName>
</protein>
<keyword evidence="5" id="KW-1185">Reference proteome</keyword>
<dbReference type="PANTHER" id="PTHR42748">
    <property type="entry name" value="NITROGEN METABOLITE REPRESSION PROTEIN NMRA FAMILY MEMBER"/>
    <property type="match status" value="1"/>
</dbReference>
<feature type="domain" description="NmrA-like" evidence="3">
    <location>
        <begin position="4"/>
        <end position="301"/>
    </location>
</feature>
<proteinExistence type="inferred from homology"/>
<sequence length="337" mass="36215">MAPTKTIVVLGATGNQGGSVVRTFLKDPANWHVRAATRNPSSAAAVEVSNLGAEVVSASLDSVSDLKAAFTDANAIFAVTDFWGAVQDPKVQQDAATKGIQIAARDAEESWGRNIAAAAAGVSTLERFVFSTLPGVSDLTEGRLKNVYHYDGKANIVKHIQSSLPELWSKTSLIFVGHYNSNISPGSFFAPAYNPEKDQAELEGATAGDVPVAFIDAPGSTGRFVKALVVDEPAGLALAAFDEWQTRQETVDALTRITGKRFAYVQKSVEEMAVASPFGLEIPETFIFTAEYGFFGEKVEGWKDSLTWPSQLKNKVEGVSLDKWLSEQDWSSVFAKA</sequence>
<dbReference type="Gene3D" id="3.40.50.720">
    <property type="entry name" value="NAD(P)-binding Rossmann-like Domain"/>
    <property type="match status" value="1"/>
</dbReference>
<comment type="similarity">
    <text evidence="1">Belongs to the NmrA-type oxidoreductase family.</text>
</comment>
<dbReference type="InterPro" id="IPR051164">
    <property type="entry name" value="NmrA-like_oxidored"/>
</dbReference>
<reference evidence="4" key="1">
    <citation type="journal article" date="2020" name="Phytopathology">
        <title>Genome Sequence Resources of Colletotrichum truncatum, C. plurivorum, C. musicola, and C. sojae: Four Species Pathogenic to Soybean (Glycine max).</title>
        <authorList>
            <person name="Rogerio F."/>
            <person name="Boufleur T.R."/>
            <person name="Ciampi-Guillardi M."/>
            <person name="Sukno S.A."/>
            <person name="Thon M.R."/>
            <person name="Massola Junior N.S."/>
            <person name="Baroncelli R."/>
        </authorList>
    </citation>
    <scope>NUCLEOTIDE SEQUENCE</scope>
    <source>
        <strain evidence="4">LFN0074</strain>
    </source>
</reference>
<dbReference type="GO" id="GO:0005634">
    <property type="term" value="C:nucleus"/>
    <property type="evidence" value="ECO:0007669"/>
    <property type="project" value="TreeGrafter"/>
</dbReference>
<dbReference type="OrthoDB" id="3358371at2759"/>
<dbReference type="PANTHER" id="PTHR42748:SF29">
    <property type="entry name" value="NMRA-LIKE DOMAIN-CONTAINING PROTEIN"/>
    <property type="match status" value="1"/>
</dbReference>
<gene>
    <name evidence="4" type="ORF">CMUS01_05813</name>
</gene>
<evidence type="ECO:0000313" key="5">
    <source>
        <dbReference type="Proteomes" id="UP000639643"/>
    </source>
</evidence>
<evidence type="ECO:0000256" key="1">
    <source>
        <dbReference type="ARBA" id="ARBA00006328"/>
    </source>
</evidence>
<organism evidence="4 5">
    <name type="scientific">Colletotrichum musicola</name>
    <dbReference type="NCBI Taxonomy" id="2175873"/>
    <lineage>
        <taxon>Eukaryota</taxon>
        <taxon>Fungi</taxon>
        <taxon>Dikarya</taxon>
        <taxon>Ascomycota</taxon>
        <taxon>Pezizomycotina</taxon>
        <taxon>Sordariomycetes</taxon>
        <taxon>Hypocreomycetidae</taxon>
        <taxon>Glomerellales</taxon>
        <taxon>Glomerellaceae</taxon>
        <taxon>Colletotrichum</taxon>
        <taxon>Colletotrichum orchidearum species complex</taxon>
    </lineage>
</organism>
<dbReference type="AlphaFoldDB" id="A0A8H6KPP1"/>
<dbReference type="SUPFAM" id="SSF51735">
    <property type="entry name" value="NAD(P)-binding Rossmann-fold domains"/>
    <property type="match status" value="1"/>
</dbReference>
<evidence type="ECO:0000313" key="4">
    <source>
        <dbReference type="EMBL" id="KAF6835362.1"/>
    </source>
</evidence>
<dbReference type="Proteomes" id="UP000639643">
    <property type="component" value="Unassembled WGS sequence"/>
</dbReference>
<evidence type="ECO:0000256" key="2">
    <source>
        <dbReference type="ARBA" id="ARBA00022857"/>
    </source>
</evidence>
<dbReference type="Pfam" id="PF05368">
    <property type="entry name" value="NmrA"/>
    <property type="match status" value="1"/>
</dbReference>